<keyword evidence="3 10" id="KW-0285">Flavoprotein</keyword>
<dbReference type="GO" id="GO:0046872">
    <property type="term" value="F:metal ion binding"/>
    <property type="evidence" value="ECO:0007669"/>
    <property type="project" value="UniProtKB-UniRule"/>
</dbReference>
<comment type="cofactor">
    <cofactor evidence="11">
        <name>Mg(2+)</name>
        <dbReference type="ChEBI" id="CHEBI:18420"/>
    </cofactor>
    <cofactor evidence="11">
        <name>Mn(2+)</name>
        <dbReference type="ChEBI" id="CHEBI:29035"/>
    </cofactor>
    <text evidence="11">Magnesium. Can also use manganese.</text>
</comment>
<evidence type="ECO:0000313" key="13">
    <source>
        <dbReference type="Proteomes" id="UP000176562"/>
    </source>
</evidence>
<evidence type="ECO:0000256" key="4">
    <source>
        <dbReference type="ARBA" id="ARBA00022679"/>
    </source>
</evidence>
<dbReference type="STRING" id="1850250.LPB142_07330"/>
<comment type="similarity">
    <text evidence="10">Belongs to the ApbE family.</text>
</comment>
<dbReference type="RefSeq" id="WP_071165969.1">
    <property type="nucleotide sequence ID" value="NZ_CP017781.1"/>
</dbReference>
<feature type="binding site" evidence="11">
    <location>
        <position position="274"/>
    </location>
    <ligand>
        <name>Mg(2+)</name>
        <dbReference type="ChEBI" id="CHEBI:18420"/>
    </ligand>
</feature>
<evidence type="ECO:0000256" key="10">
    <source>
        <dbReference type="PIRNR" id="PIRNR006268"/>
    </source>
</evidence>
<reference evidence="12 13" key="1">
    <citation type="submission" date="2016-10" db="EMBL/GenBank/DDBJ databases">
        <title>Rhodobacter sp. LPB0142, isolated from sea water.</title>
        <authorList>
            <person name="Kim E."/>
            <person name="Yi H."/>
        </authorList>
    </citation>
    <scope>NUCLEOTIDE SEQUENCE [LARGE SCALE GENOMIC DNA]</scope>
    <source>
        <strain evidence="12 13">LPB0142</strain>
    </source>
</reference>
<accession>A0A1D9MBE1</accession>
<dbReference type="EMBL" id="CP017781">
    <property type="protein sequence ID" value="AOZ69157.1"/>
    <property type="molecule type" value="Genomic_DNA"/>
</dbReference>
<feature type="binding site" evidence="11">
    <location>
        <position position="156"/>
    </location>
    <ligand>
        <name>Mg(2+)</name>
        <dbReference type="ChEBI" id="CHEBI:18420"/>
    </ligand>
</feature>
<keyword evidence="5 10" id="KW-0479">Metal-binding</keyword>
<dbReference type="Pfam" id="PF02424">
    <property type="entry name" value="ApbE"/>
    <property type="match status" value="1"/>
</dbReference>
<dbReference type="EC" id="2.7.1.180" evidence="1 10"/>
<evidence type="ECO:0000256" key="6">
    <source>
        <dbReference type="ARBA" id="ARBA00022827"/>
    </source>
</evidence>
<sequence length="321" mass="32943">MSKMSTDLVRVALNGPTMGTRWSALLYLPEGTGTAPLSAALQAAVERVDAQMSLWRAGSDLNRLNAAPVGEWVALGAEIGEVLHLGLTIGRASGGAFDLTLGDAVRAWGFGPEGASEAAIGAARTAARRPAWETVELDRAGARARRLAPVSLDLNGIAKGYGADCLARALKAAGVTAGLVGIDGEMRALGRRPDGAGWTIAVEAPEVGRRTPHSMLVLEEAAVATSGDYRHFVEVQGRALAHTMDPRRGMPLLAAPASVTVVAQSCAAADAWATALMVAGPEAGLDLARRAGLEALFLLRGADGNLAEARGVGRLFGAAAA</sequence>
<keyword evidence="6 10" id="KW-0274">FAD</keyword>
<dbReference type="PANTHER" id="PTHR30040:SF2">
    <property type="entry name" value="FAD:PROTEIN FMN TRANSFERASE"/>
    <property type="match status" value="1"/>
</dbReference>
<evidence type="ECO:0000256" key="1">
    <source>
        <dbReference type="ARBA" id="ARBA00011955"/>
    </source>
</evidence>
<feature type="binding site" evidence="11">
    <location>
        <position position="270"/>
    </location>
    <ligand>
        <name>Mg(2+)</name>
        <dbReference type="ChEBI" id="CHEBI:18420"/>
    </ligand>
</feature>
<evidence type="ECO:0000313" key="12">
    <source>
        <dbReference type="EMBL" id="AOZ69157.1"/>
    </source>
</evidence>
<evidence type="ECO:0000256" key="2">
    <source>
        <dbReference type="ARBA" id="ARBA00016337"/>
    </source>
</evidence>
<dbReference type="SUPFAM" id="SSF143631">
    <property type="entry name" value="ApbE-like"/>
    <property type="match status" value="1"/>
</dbReference>
<dbReference type="PANTHER" id="PTHR30040">
    <property type="entry name" value="THIAMINE BIOSYNTHESIS LIPOPROTEIN APBE"/>
    <property type="match status" value="1"/>
</dbReference>
<organism evidence="12 13">
    <name type="scientific">Rhodobacter xanthinilyticus</name>
    <dbReference type="NCBI Taxonomy" id="1850250"/>
    <lineage>
        <taxon>Bacteria</taxon>
        <taxon>Pseudomonadati</taxon>
        <taxon>Pseudomonadota</taxon>
        <taxon>Alphaproteobacteria</taxon>
        <taxon>Rhodobacterales</taxon>
        <taxon>Rhodobacter group</taxon>
        <taxon>Rhodobacter</taxon>
    </lineage>
</organism>
<dbReference type="InterPro" id="IPR003374">
    <property type="entry name" value="ApbE-like_sf"/>
</dbReference>
<dbReference type="Proteomes" id="UP000176562">
    <property type="component" value="Chromosome"/>
</dbReference>
<name>A0A1D9MBE1_9RHOB</name>
<dbReference type="Gene3D" id="3.10.520.10">
    <property type="entry name" value="ApbE-like domains"/>
    <property type="match status" value="1"/>
</dbReference>
<dbReference type="AlphaFoldDB" id="A0A1D9MBE1"/>
<keyword evidence="4 10" id="KW-0808">Transferase</keyword>
<dbReference type="KEGG" id="rhp:LPB142_07330"/>
<protein>
    <recommendedName>
        <fullName evidence="2 10">FAD:protein FMN transferase</fullName>
        <ecNumber evidence="1 10">2.7.1.180</ecNumber>
    </recommendedName>
    <alternativeName>
        <fullName evidence="8 10">Flavin transferase</fullName>
    </alternativeName>
</protein>
<dbReference type="PIRSF" id="PIRSF006268">
    <property type="entry name" value="ApbE"/>
    <property type="match status" value="1"/>
</dbReference>
<keyword evidence="7 10" id="KW-0460">Magnesium</keyword>
<evidence type="ECO:0000256" key="3">
    <source>
        <dbReference type="ARBA" id="ARBA00022630"/>
    </source>
</evidence>
<gene>
    <name evidence="12" type="ORF">LPB142_07330</name>
</gene>
<evidence type="ECO:0000256" key="8">
    <source>
        <dbReference type="ARBA" id="ARBA00031306"/>
    </source>
</evidence>
<evidence type="ECO:0000256" key="9">
    <source>
        <dbReference type="ARBA" id="ARBA00048540"/>
    </source>
</evidence>
<evidence type="ECO:0000256" key="11">
    <source>
        <dbReference type="PIRSR" id="PIRSR006268-2"/>
    </source>
</evidence>
<keyword evidence="13" id="KW-1185">Reference proteome</keyword>
<evidence type="ECO:0000256" key="7">
    <source>
        <dbReference type="ARBA" id="ARBA00022842"/>
    </source>
</evidence>
<dbReference type="GO" id="GO:0016740">
    <property type="term" value="F:transferase activity"/>
    <property type="evidence" value="ECO:0007669"/>
    <property type="project" value="UniProtKB-UniRule"/>
</dbReference>
<evidence type="ECO:0000256" key="5">
    <source>
        <dbReference type="ARBA" id="ARBA00022723"/>
    </source>
</evidence>
<proteinExistence type="inferred from homology"/>
<dbReference type="InterPro" id="IPR024932">
    <property type="entry name" value="ApbE"/>
</dbReference>
<comment type="catalytic activity">
    <reaction evidence="9 10">
        <text>L-threonyl-[protein] + FAD = FMN-L-threonyl-[protein] + AMP + H(+)</text>
        <dbReference type="Rhea" id="RHEA:36847"/>
        <dbReference type="Rhea" id="RHEA-COMP:11060"/>
        <dbReference type="Rhea" id="RHEA-COMP:11061"/>
        <dbReference type="ChEBI" id="CHEBI:15378"/>
        <dbReference type="ChEBI" id="CHEBI:30013"/>
        <dbReference type="ChEBI" id="CHEBI:57692"/>
        <dbReference type="ChEBI" id="CHEBI:74257"/>
        <dbReference type="ChEBI" id="CHEBI:456215"/>
        <dbReference type="EC" id="2.7.1.180"/>
    </reaction>
</comment>